<dbReference type="GO" id="GO:0016787">
    <property type="term" value="F:hydrolase activity"/>
    <property type="evidence" value="ECO:0007669"/>
    <property type="project" value="InterPro"/>
</dbReference>
<dbReference type="GO" id="GO:0005829">
    <property type="term" value="C:cytosol"/>
    <property type="evidence" value="ECO:0007669"/>
    <property type="project" value="TreeGrafter"/>
</dbReference>
<gene>
    <name evidence="2" type="ORF">LPO_0165</name>
</gene>
<dbReference type="Proteomes" id="UP000010102">
    <property type="component" value="Chromosome"/>
</dbReference>
<dbReference type="Pfam" id="PF04851">
    <property type="entry name" value="ResIII"/>
    <property type="match status" value="1"/>
</dbReference>
<organism evidence="2 3">
    <name type="scientific">Legionella pneumophila subsp. pneumophila</name>
    <dbReference type="NCBI Taxonomy" id="91891"/>
    <lineage>
        <taxon>Bacteria</taxon>
        <taxon>Pseudomonadati</taxon>
        <taxon>Pseudomonadota</taxon>
        <taxon>Gammaproteobacteria</taxon>
        <taxon>Legionellales</taxon>
        <taxon>Legionellaceae</taxon>
        <taxon>Legionella</taxon>
    </lineage>
</organism>
<evidence type="ECO:0000259" key="1">
    <source>
        <dbReference type="Pfam" id="PF04851"/>
    </source>
</evidence>
<sequence length="929" mass="106482">MKPIEQLIVNSPYKTPECYHKYDRENRIFTLEKGRRPAGYIIASEHSKSFDDPGKFIEIPLVNQIRPRVDAWRSAGYPGCTGITKILLQHWNDKDRYVQENAISPFFFCQIEAIETLIWLCEASDSAKVGINIPSDGGDFLRLCSKMATGTGKTVVMAMVICWQILNKVTYPQDRRFSKYIFIVAPGLTVKSRLNVLYPSSPNNFYENFNMVPLGLIEKLREGKILISNWHILNWETEEQIAKRRSIDKRGEKSDRAYVREVLCELANSRQIVVINDEAHHAWRVPAESKIKGVAKEEIEEATKWIGGLDRIHKVNGILCCYDFSATPFAPSGKRSSEEALFGWIISDFGLNDAIESGLVKTPRIVIRDDALPDTKSFKSRLYHIYNDPDVKEDINRKAEPHDVLPSLVTNAYYLLGYDWRETKRAWENKGHKIPPVMITVANRTETAARVQHAFNHGNILIDELCSPEHTLRIDSKVLEMAEAKNQGIVEIDERSDLDNRKITKKQGSELLRLKVDTVGQAGQIGEQIRNVISVGMLSEGWDARTVTHIMGLRAFSSQLLCEQVIGRGLRRTSYEINETTGLFEPEYVNIFGVPFTFLPHESQEGVVPPPPEPKTRIEPDTTKEQFAIEWPNIIRINYIYKTHLELEIQSLLPLELRADNIILTAEIAAAIGGKPDLTKATQIELEKLAKDQRQQRIIFQAASNLLDQMNTKSGGYKPILLGQLVRIVEQFIKSDLIHITPLQYRNDPIRRKLVISLNINEIVQHIWSAIKQHNQESIEPVFDKLLPIRSTRDMRTWYTGRPCDSTKHSHINLCVHDGTWESTQSYELDRNKYVNAWVKNDHLGFDIFYVYQGVIKKYRPDYLIRLKNNHYLILETKGQDSAMVQAKKQAAEEWVKAVNAQNGFGTWHYVISFHPKDVELLLKKFATL</sequence>
<dbReference type="Gene3D" id="3.40.50.300">
    <property type="entry name" value="P-loop containing nucleotide triphosphate hydrolases"/>
    <property type="match status" value="2"/>
</dbReference>
<dbReference type="InterPro" id="IPR006935">
    <property type="entry name" value="Helicase/UvrB_N"/>
</dbReference>
<evidence type="ECO:0000313" key="3">
    <source>
        <dbReference type="Proteomes" id="UP000010102"/>
    </source>
</evidence>
<evidence type="ECO:0000313" key="2">
    <source>
        <dbReference type="EMBL" id="CCD04297.1"/>
    </source>
</evidence>
<dbReference type="KEGG" id="lpo:LPO_0165"/>
<dbReference type="PANTHER" id="PTHR47396">
    <property type="entry name" value="TYPE I RESTRICTION ENZYME ECOKI R PROTEIN"/>
    <property type="match status" value="1"/>
</dbReference>
<accession>A0AAV2UTC0</accession>
<dbReference type="InterPro" id="IPR050742">
    <property type="entry name" value="Helicase_Restrict-Modif_Enz"/>
</dbReference>
<protein>
    <submittedName>
        <fullName evidence="2">Type III restriction enzyme, res subunit</fullName>
    </submittedName>
</protein>
<dbReference type="GO" id="GO:0005524">
    <property type="term" value="F:ATP binding"/>
    <property type="evidence" value="ECO:0007669"/>
    <property type="project" value="InterPro"/>
</dbReference>
<dbReference type="InterPro" id="IPR027417">
    <property type="entry name" value="P-loop_NTPase"/>
</dbReference>
<dbReference type="RefSeq" id="WP_014840797.1">
    <property type="nucleotide sequence ID" value="NC_018139.1"/>
</dbReference>
<reference evidence="2 3" key="1">
    <citation type="submission" date="2011-07" db="EMBL/GenBank/DDBJ databases">
        <authorList>
            <person name="Genoscope - CEA"/>
        </authorList>
    </citation>
    <scope>NUCLEOTIDE SEQUENCE [LARGE SCALE GENOMIC DNA]</scope>
    <source>
        <strain evidence="3">lorraine</strain>
    </source>
</reference>
<dbReference type="GO" id="GO:0003677">
    <property type="term" value="F:DNA binding"/>
    <property type="evidence" value="ECO:0007669"/>
    <property type="project" value="InterPro"/>
</dbReference>
<dbReference type="EMBL" id="FQ958210">
    <property type="protein sequence ID" value="CCD04297.1"/>
    <property type="molecule type" value="Genomic_DNA"/>
</dbReference>
<dbReference type="AlphaFoldDB" id="A0AAV2UTC0"/>
<name>A0AAV2UTC0_LEGPN</name>
<dbReference type="NCBIfam" id="NF046055">
    <property type="entry name" value="restr_BPTD_3080"/>
    <property type="match status" value="1"/>
</dbReference>
<dbReference type="SUPFAM" id="SSF52540">
    <property type="entry name" value="P-loop containing nucleoside triphosphate hydrolases"/>
    <property type="match status" value="2"/>
</dbReference>
<dbReference type="PANTHER" id="PTHR47396:SF1">
    <property type="entry name" value="ATP-DEPENDENT HELICASE IRC3-RELATED"/>
    <property type="match status" value="1"/>
</dbReference>
<proteinExistence type="predicted"/>
<feature type="domain" description="Helicase/UvrB N-terminal" evidence="1">
    <location>
        <begin position="109"/>
        <end position="285"/>
    </location>
</feature>
<dbReference type="REBASE" id="50877">
    <property type="entry name" value="LpnLoORF164P"/>
</dbReference>